<feature type="compositionally biased region" description="Basic residues" evidence="2">
    <location>
        <begin position="346"/>
        <end position="355"/>
    </location>
</feature>
<dbReference type="AlphaFoldDB" id="A0AAD7FYS7"/>
<gene>
    <name evidence="3" type="ORF">FB45DRAFT_1053263</name>
</gene>
<evidence type="ECO:0000256" key="2">
    <source>
        <dbReference type="SAM" id="MobiDB-lite"/>
    </source>
</evidence>
<keyword evidence="1" id="KW-0175">Coiled coil</keyword>
<keyword evidence="4" id="KW-1185">Reference proteome</keyword>
<proteinExistence type="predicted"/>
<organism evidence="3 4">
    <name type="scientific">Roridomyces roridus</name>
    <dbReference type="NCBI Taxonomy" id="1738132"/>
    <lineage>
        <taxon>Eukaryota</taxon>
        <taxon>Fungi</taxon>
        <taxon>Dikarya</taxon>
        <taxon>Basidiomycota</taxon>
        <taxon>Agaricomycotina</taxon>
        <taxon>Agaricomycetes</taxon>
        <taxon>Agaricomycetidae</taxon>
        <taxon>Agaricales</taxon>
        <taxon>Marasmiineae</taxon>
        <taxon>Mycenaceae</taxon>
        <taxon>Roridomyces</taxon>
    </lineage>
</organism>
<comment type="caution">
    <text evidence="3">The sequence shown here is derived from an EMBL/GenBank/DDBJ whole genome shotgun (WGS) entry which is preliminary data.</text>
</comment>
<dbReference type="EMBL" id="JARKIF010000003">
    <property type="protein sequence ID" value="KAJ7644523.1"/>
    <property type="molecule type" value="Genomic_DNA"/>
</dbReference>
<evidence type="ECO:0000313" key="4">
    <source>
        <dbReference type="Proteomes" id="UP001221142"/>
    </source>
</evidence>
<sequence length="440" mass="49048">MDVDMTLESPIQPIDGDKIFNCALQAAREKLKSDKLRMSQDFQTLLKSAEVRATAMGKLYDEECQRSHVYLDAVSTLGEDPNANVNISIQVVNHGAQDTVSLLLETNRNLEQALRTSQKDVSLRIEEMARDIQTLEAAAEARALALTQEIETKDVELQSLRSALESSRSETCAKDKALSELAVENRELKNVVPAGEITISILRVKLQNAEAQGAASRDNEIQLQRELRKMKTDREEMLQRYRDQRTQLKEEFDKAVEKADKKLQLERERNDVWRDDVVALHQDLIAEIEARRSQPPSPAPLPSTTRLTSNWGSPEATQSSSSWPIWPPYETPTHGATTVRVDASRATRKAAKRSRPTSASVVPGASPSSGPIPSSGSEWAQSVPMDTDRRYAVLDNGQNPGRRCAICVQVGREEQEVKSCRGRSNRMKCPHYGTNVTVGF</sequence>
<feature type="compositionally biased region" description="Low complexity" evidence="2">
    <location>
        <begin position="358"/>
        <end position="377"/>
    </location>
</feature>
<feature type="region of interest" description="Disordered" evidence="2">
    <location>
        <begin position="289"/>
        <end position="382"/>
    </location>
</feature>
<feature type="coiled-coil region" evidence="1">
    <location>
        <begin position="220"/>
        <end position="269"/>
    </location>
</feature>
<feature type="compositionally biased region" description="Polar residues" evidence="2">
    <location>
        <begin position="302"/>
        <end position="323"/>
    </location>
</feature>
<reference evidence="3" key="1">
    <citation type="submission" date="2023-03" db="EMBL/GenBank/DDBJ databases">
        <title>Massive genome expansion in bonnet fungi (Mycena s.s.) driven by repeated elements and novel gene families across ecological guilds.</title>
        <authorList>
            <consortium name="Lawrence Berkeley National Laboratory"/>
            <person name="Harder C.B."/>
            <person name="Miyauchi S."/>
            <person name="Viragh M."/>
            <person name="Kuo A."/>
            <person name="Thoen E."/>
            <person name="Andreopoulos B."/>
            <person name="Lu D."/>
            <person name="Skrede I."/>
            <person name="Drula E."/>
            <person name="Henrissat B."/>
            <person name="Morin E."/>
            <person name="Kohler A."/>
            <person name="Barry K."/>
            <person name="LaButti K."/>
            <person name="Morin E."/>
            <person name="Salamov A."/>
            <person name="Lipzen A."/>
            <person name="Mereny Z."/>
            <person name="Hegedus B."/>
            <person name="Baldrian P."/>
            <person name="Stursova M."/>
            <person name="Weitz H."/>
            <person name="Taylor A."/>
            <person name="Grigoriev I.V."/>
            <person name="Nagy L.G."/>
            <person name="Martin F."/>
            <person name="Kauserud H."/>
        </authorList>
    </citation>
    <scope>NUCLEOTIDE SEQUENCE</scope>
    <source>
        <strain evidence="3">9284</strain>
    </source>
</reference>
<dbReference type="Proteomes" id="UP001221142">
    <property type="component" value="Unassembled WGS sequence"/>
</dbReference>
<accession>A0AAD7FYS7</accession>
<protein>
    <submittedName>
        <fullName evidence="3">Uncharacterized protein</fullName>
    </submittedName>
</protein>
<name>A0AAD7FYS7_9AGAR</name>
<evidence type="ECO:0000313" key="3">
    <source>
        <dbReference type="EMBL" id="KAJ7644523.1"/>
    </source>
</evidence>
<evidence type="ECO:0000256" key="1">
    <source>
        <dbReference type="SAM" id="Coils"/>
    </source>
</evidence>